<dbReference type="EMBL" id="BAYX01000005">
    <property type="protein sequence ID" value="GAJ93381.1"/>
    <property type="molecule type" value="Genomic_DNA"/>
</dbReference>
<accession>A0AA87Q6I9</accession>
<keyword evidence="5 7" id="KW-1133">Transmembrane helix</keyword>
<dbReference type="Gene3D" id="1.10.3720.10">
    <property type="entry name" value="MetI-like"/>
    <property type="match status" value="1"/>
</dbReference>
<dbReference type="GO" id="GO:0005886">
    <property type="term" value="C:plasma membrane"/>
    <property type="evidence" value="ECO:0007669"/>
    <property type="project" value="UniProtKB-SubCell"/>
</dbReference>
<gene>
    <name evidence="9" type="ORF">RRH01S_05_04570</name>
</gene>
<dbReference type="CDD" id="cd06261">
    <property type="entry name" value="TM_PBP2"/>
    <property type="match status" value="1"/>
</dbReference>
<evidence type="ECO:0000313" key="9">
    <source>
        <dbReference type="EMBL" id="GAJ93381.1"/>
    </source>
</evidence>
<dbReference type="RefSeq" id="WP_015917701.1">
    <property type="nucleotide sequence ID" value="NZ_BAYX01000005.1"/>
</dbReference>
<dbReference type="GO" id="GO:0055085">
    <property type="term" value="P:transmembrane transport"/>
    <property type="evidence" value="ECO:0007669"/>
    <property type="project" value="InterPro"/>
</dbReference>
<feature type="transmembrane region" description="Helical" evidence="7">
    <location>
        <begin position="124"/>
        <end position="147"/>
    </location>
</feature>
<feature type="transmembrane region" description="Helical" evidence="7">
    <location>
        <begin position="21"/>
        <end position="44"/>
    </location>
</feature>
<sequence length="291" mass="30721">MSSAELFDAALRRRQDGGAGANPWLAPGLLIPLAIVVVLTVAIWEPQWFTAFDPEAVDTDAILMPPDLRHWFGTDELGRDLFSRVVHGTSLSLAIGIGATLIATLGGILLGTAAALAPKAVSRILVRLIDILLAFPEILLALLVIAVLGRGPLNTLLAVGFSSVASYARLVRSQVMQVKLSGYVEHAVTLGEHAWTIITRHIVPNTIRPLLILATIGVGSSVLSASALSFLGLGVVPPAPEWGALLANGRNFLDIAPWTSLLPATVVAISVISITLLGRRLQNLLSKGDAR</sequence>
<dbReference type="PROSITE" id="PS50928">
    <property type="entry name" value="ABC_TM1"/>
    <property type="match status" value="1"/>
</dbReference>
<organism evidence="9 10">
    <name type="scientific">Rhizobium rhizogenes NBRC 13257</name>
    <dbReference type="NCBI Taxonomy" id="1220581"/>
    <lineage>
        <taxon>Bacteria</taxon>
        <taxon>Pseudomonadati</taxon>
        <taxon>Pseudomonadota</taxon>
        <taxon>Alphaproteobacteria</taxon>
        <taxon>Hyphomicrobiales</taxon>
        <taxon>Rhizobiaceae</taxon>
        <taxon>Rhizobium/Agrobacterium group</taxon>
        <taxon>Rhizobium</taxon>
    </lineage>
</organism>
<proteinExistence type="inferred from homology"/>
<reference evidence="9 10" key="1">
    <citation type="submission" date="2014-05" db="EMBL/GenBank/DDBJ databases">
        <title>Whole genome shotgun sequence of Rhizobium rhizogenes NBRC 13257.</title>
        <authorList>
            <person name="Katano-Makiyama Y."/>
            <person name="Hosoyama A."/>
            <person name="Hashimoto M."/>
            <person name="Hosoyama Y."/>
            <person name="Noguchi M."/>
            <person name="Tsuchikane K."/>
            <person name="Kimura A."/>
            <person name="Ohji S."/>
            <person name="Ichikawa N."/>
            <person name="Yamazoe A."/>
            <person name="Fujita N."/>
        </authorList>
    </citation>
    <scope>NUCLEOTIDE SEQUENCE [LARGE SCALE GENOMIC DNA]</scope>
    <source>
        <strain evidence="9 10">NBRC 13257</strain>
    </source>
</reference>
<keyword evidence="2 7" id="KW-0813">Transport</keyword>
<name>A0AA87Q6I9_RHIRH</name>
<comment type="subcellular location">
    <subcellularLocation>
        <location evidence="1 7">Cell membrane</location>
        <topology evidence="1 7">Multi-pass membrane protein</topology>
    </subcellularLocation>
</comment>
<dbReference type="Proteomes" id="UP000026941">
    <property type="component" value="Unassembled WGS sequence"/>
</dbReference>
<dbReference type="Pfam" id="PF00528">
    <property type="entry name" value="BPD_transp_1"/>
    <property type="match status" value="1"/>
</dbReference>
<feature type="domain" description="ABC transmembrane type-1" evidence="8">
    <location>
        <begin position="89"/>
        <end position="278"/>
    </location>
</feature>
<feature type="transmembrane region" description="Helical" evidence="7">
    <location>
        <begin position="255"/>
        <end position="277"/>
    </location>
</feature>
<dbReference type="GeneID" id="86852168"/>
<evidence type="ECO:0000256" key="2">
    <source>
        <dbReference type="ARBA" id="ARBA00022448"/>
    </source>
</evidence>
<evidence type="ECO:0000313" key="10">
    <source>
        <dbReference type="Proteomes" id="UP000026941"/>
    </source>
</evidence>
<protein>
    <submittedName>
        <fullName evidence="9">ABC transporter permease protein</fullName>
    </submittedName>
</protein>
<evidence type="ECO:0000256" key="7">
    <source>
        <dbReference type="RuleBase" id="RU363032"/>
    </source>
</evidence>
<evidence type="ECO:0000256" key="5">
    <source>
        <dbReference type="ARBA" id="ARBA00022989"/>
    </source>
</evidence>
<dbReference type="InterPro" id="IPR050366">
    <property type="entry name" value="BP-dependent_transpt_permease"/>
</dbReference>
<keyword evidence="6 7" id="KW-0472">Membrane</keyword>
<feature type="transmembrane region" description="Helical" evidence="7">
    <location>
        <begin position="153"/>
        <end position="171"/>
    </location>
</feature>
<comment type="similarity">
    <text evidence="7">Belongs to the binding-protein-dependent transport system permease family.</text>
</comment>
<evidence type="ECO:0000256" key="1">
    <source>
        <dbReference type="ARBA" id="ARBA00004651"/>
    </source>
</evidence>
<dbReference type="PANTHER" id="PTHR43386">
    <property type="entry name" value="OLIGOPEPTIDE TRANSPORT SYSTEM PERMEASE PROTEIN APPC"/>
    <property type="match status" value="1"/>
</dbReference>
<dbReference type="InterPro" id="IPR000515">
    <property type="entry name" value="MetI-like"/>
</dbReference>
<evidence type="ECO:0000256" key="3">
    <source>
        <dbReference type="ARBA" id="ARBA00022475"/>
    </source>
</evidence>
<dbReference type="SUPFAM" id="SSF161098">
    <property type="entry name" value="MetI-like"/>
    <property type="match status" value="1"/>
</dbReference>
<comment type="caution">
    <text evidence="9">The sequence shown here is derived from an EMBL/GenBank/DDBJ whole genome shotgun (WGS) entry which is preliminary data.</text>
</comment>
<evidence type="ECO:0000256" key="4">
    <source>
        <dbReference type="ARBA" id="ARBA00022692"/>
    </source>
</evidence>
<keyword evidence="4 7" id="KW-0812">Transmembrane</keyword>
<evidence type="ECO:0000259" key="8">
    <source>
        <dbReference type="PROSITE" id="PS50928"/>
    </source>
</evidence>
<dbReference type="PANTHER" id="PTHR43386:SF25">
    <property type="entry name" value="PEPTIDE ABC TRANSPORTER PERMEASE PROTEIN"/>
    <property type="match status" value="1"/>
</dbReference>
<feature type="transmembrane region" description="Helical" evidence="7">
    <location>
        <begin position="210"/>
        <end position="235"/>
    </location>
</feature>
<evidence type="ECO:0000256" key="6">
    <source>
        <dbReference type="ARBA" id="ARBA00023136"/>
    </source>
</evidence>
<keyword evidence="3" id="KW-1003">Cell membrane</keyword>
<feature type="transmembrane region" description="Helical" evidence="7">
    <location>
        <begin position="91"/>
        <end position="117"/>
    </location>
</feature>
<dbReference type="AlphaFoldDB" id="A0AA87Q6I9"/>
<dbReference type="InterPro" id="IPR035906">
    <property type="entry name" value="MetI-like_sf"/>
</dbReference>